<organism evidence="5">
    <name type="scientific">Neodiprion lecontei</name>
    <name type="common">Redheaded pine sawfly</name>
    <dbReference type="NCBI Taxonomy" id="441921"/>
    <lineage>
        <taxon>Eukaryota</taxon>
        <taxon>Metazoa</taxon>
        <taxon>Ecdysozoa</taxon>
        <taxon>Arthropoda</taxon>
        <taxon>Hexapoda</taxon>
        <taxon>Insecta</taxon>
        <taxon>Pterygota</taxon>
        <taxon>Neoptera</taxon>
        <taxon>Endopterygota</taxon>
        <taxon>Hymenoptera</taxon>
        <taxon>Tenthredinoidea</taxon>
        <taxon>Diprionidae</taxon>
        <taxon>Diprioninae</taxon>
        <taxon>Neodiprion</taxon>
    </lineage>
</organism>
<dbReference type="KEGG" id="nlo:107218007"/>
<dbReference type="InParanoid" id="A0A6J0B8B9"/>
<evidence type="ECO:0000313" key="5">
    <source>
        <dbReference type="RefSeq" id="XP_015511225.2"/>
    </source>
</evidence>
<sequence length="169" mass="18501">MDLKAVVIPGEAPESDDESVDVTTGPGFQPKRILNPCGTIIPGEAPESDDDGTTSLSSISGAVEAIVCPPYTEARVHKSNRHTYKYNSLLHKKLRDCHQMLDKDLTEICESVIGKNIQELTSANRQLLRSELTLQEAASQLRDASIRSKNVANALLNVTEANFFHSIKI</sequence>
<dbReference type="PANTHER" id="PTHR31974:SF2">
    <property type="entry name" value="BIOGENESIS OF LYSOSOME-RELATED ORGANELLES COMPLEX 1 SUBUNIT 3"/>
    <property type="match status" value="1"/>
</dbReference>
<feature type="region of interest" description="Disordered" evidence="3">
    <location>
        <begin position="1"/>
        <end position="27"/>
    </location>
</feature>
<evidence type="ECO:0000256" key="2">
    <source>
        <dbReference type="ARBA" id="ARBA00019581"/>
    </source>
</evidence>
<dbReference type="Proteomes" id="UP000829291">
    <property type="component" value="Chromosome 5"/>
</dbReference>
<accession>A0A6J0B8B9</accession>
<dbReference type="OrthoDB" id="5984572at2759"/>
<keyword evidence="4" id="KW-1185">Reference proteome</keyword>
<evidence type="ECO:0000256" key="3">
    <source>
        <dbReference type="SAM" id="MobiDB-lite"/>
    </source>
</evidence>
<dbReference type="InterPro" id="IPR017245">
    <property type="entry name" value="BLOC-1_complex_su-3"/>
</dbReference>
<name>A0A6J0B8B9_NEOLC</name>
<evidence type="ECO:0000256" key="1">
    <source>
        <dbReference type="ARBA" id="ARBA00008942"/>
    </source>
</evidence>
<dbReference type="GO" id="GO:0031083">
    <property type="term" value="C:BLOC-1 complex"/>
    <property type="evidence" value="ECO:0007669"/>
    <property type="project" value="TreeGrafter"/>
</dbReference>
<dbReference type="GeneID" id="107218007"/>
<dbReference type="AlphaFoldDB" id="A0A6J0B8B9"/>
<gene>
    <name evidence="5" type="primary">LOC107218007</name>
</gene>
<evidence type="ECO:0000313" key="4">
    <source>
        <dbReference type="Proteomes" id="UP000829291"/>
    </source>
</evidence>
<dbReference type="Pfam" id="PF15753">
    <property type="entry name" value="BLOC1S3"/>
    <property type="match status" value="1"/>
</dbReference>
<protein>
    <recommendedName>
        <fullName evidence="2">Biogenesis of lysosome-related organelles complex 1 subunit 3</fullName>
    </recommendedName>
</protein>
<dbReference type="PANTHER" id="PTHR31974">
    <property type="entry name" value="BIOGENESIS OF LYSOSOME-RELATED ORGANELLES COMPLEX 1 SUBUNIT 3"/>
    <property type="match status" value="1"/>
</dbReference>
<dbReference type="RefSeq" id="XP_015511225.2">
    <property type="nucleotide sequence ID" value="XM_015655739.2"/>
</dbReference>
<proteinExistence type="inferred from homology"/>
<comment type="similarity">
    <text evidence="1">Belongs to the BLOC1S3 family.</text>
</comment>
<reference evidence="5" key="1">
    <citation type="submission" date="2025-08" db="UniProtKB">
        <authorList>
            <consortium name="RefSeq"/>
        </authorList>
    </citation>
    <scope>IDENTIFICATION</scope>
    <source>
        <tissue evidence="5">Thorax and Abdomen</tissue>
    </source>
</reference>